<evidence type="ECO:0008006" key="5">
    <source>
        <dbReference type="Google" id="ProtNLM"/>
    </source>
</evidence>
<dbReference type="GO" id="GO:0006612">
    <property type="term" value="P:protein targeting to membrane"/>
    <property type="evidence" value="ECO:0007669"/>
    <property type="project" value="TreeGrafter"/>
</dbReference>
<protein>
    <recommendedName>
        <fullName evidence="5">S-acyltransferase</fullName>
    </recommendedName>
</protein>
<dbReference type="OrthoDB" id="4096362at2759"/>
<accession>A0A2Z6N335</accession>
<dbReference type="PANTHER" id="PTHR22883:SF130">
    <property type="entry name" value="S-ACYLTRANSFERASE"/>
    <property type="match status" value="1"/>
</dbReference>
<keyword evidence="2" id="KW-1133">Transmembrane helix</keyword>
<reference evidence="4" key="1">
    <citation type="journal article" date="2017" name="Front. Plant Sci.">
        <title>Climate Clever Clovers: New Paradigm to Reduce the Environmental Footprint of Ruminants by Breeding Low Methanogenic Forages Utilizing Haplotype Variation.</title>
        <authorList>
            <person name="Kaur P."/>
            <person name="Appels R."/>
            <person name="Bayer P.E."/>
            <person name="Keeble-Gagnere G."/>
            <person name="Wang J."/>
            <person name="Hirakawa H."/>
            <person name="Shirasawa K."/>
            <person name="Vercoe P."/>
            <person name="Stefanova K."/>
            <person name="Durmic Z."/>
            <person name="Nichols P."/>
            <person name="Revell C."/>
            <person name="Isobe S.N."/>
            <person name="Edwards D."/>
            <person name="Erskine W."/>
        </authorList>
    </citation>
    <scope>NUCLEOTIDE SEQUENCE [LARGE SCALE GENOMIC DNA]</scope>
    <source>
        <strain evidence="4">cv. Daliak</strain>
    </source>
</reference>
<dbReference type="AlphaFoldDB" id="A0A2Z6N335"/>
<dbReference type="PANTHER" id="PTHR22883">
    <property type="entry name" value="ZINC FINGER DHHC DOMAIN CONTAINING PROTEIN"/>
    <property type="match status" value="1"/>
</dbReference>
<organism evidence="3 4">
    <name type="scientific">Trifolium subterraneum</name>
    <name type="common">Subterranean clover</name>
    <dbReference type="NCBI Taxonomy" id="3900"/>
    <lineage>
        <taxon>Eukaryota</taxon>
        <taxon>Viridiplantae</taxon>
        <taxon>Streptophyta</taxon>
        <taxon>Embryophyta</taxon>
        <taxon>Tracheophyta</taxon>
        <taxon>Spermatophyta</taxon>
        <taxon>Magnoliopsida</taxon>
        <taxon>eudicotyledons</taxon>
        <taxon>Gunneridae</taxon>
        <taxon>Pentapetalae</taxon>
        <taxon>rosids</taxon>
        <taxon>fabids</taxon>
        <taxon>Fabales</taxon>
        <taxon>Fabaceae</taxon>
        <taxon>Papilionoideae</taxon>
        <taxon>50 kb inversion clade</taxon>
        <taxon>NPAAA clade</taxon>
        <taxon>Hologalegina</taxon>
        <taxon>IRL clade</taxon>
        <taxon>Trifolieae</taxon>
        <taxon>Trifolium</taxon>
    </lineage>
</organism>
<keyword evidence="2" id="KW-0812">Transmembrane</keyword>
<keyword evidence="2" id="KW-0472">Membrane</keyword>
<feature type="transmembrane region" description="Helical" evidence="2">
    <location>
        <begin position="121"/>
        <end position="144"/>
    </location>
</feature>
<evidence type="ECO:0000313" key="4">
    <source>
        <dbReference type="Proteomes" id="UP000242715"/>
    </source>
</evidence>
<feature type="compositionally biased region" description="Basic and acidic residues" evidence="1">
    <location>
        <begin position="296"/>
        <end position="309"/>
    </location>
</feature>
<dbReference type="GO" id="GO:0005783">
    <property type="term" value="C:endoplasmic reticulum"/>
    <property type="evidence" value="ECO:0007669"/>
    <property type="project" value="TreeGrafter"/>
</dbReference>
<keyword evidence="4" id="KW-1185">Reference proteome</keyword>
<dbReference type="EMBL" id="DF973702">
    <property type="protein sequence ID" value="GAU38101.1"/>
    <property type="molecule type" value="Genomic_DNA"/>
</dbReference>
<dbReference type="Proteomes" id="UP000242715">
    <property type="component" value="Unassembled WGS sequence"/>
</dbReference>
<evidence type="ECO:0000256" key="2">
    <source>
        <dbReference type="SAM" id="Phobius"/>
    </source>
</evidence>
<dbReference type="GO" id="GO:0019706">
    <property type="term" value="F:protein-cysteine S-palmitoyltransferase activity"/>
    <property type="evidence" value="ECO:0007669"/>
    <property type="project" value="TreeGrafter"/>
</dbReference>
<dbReference type="InterPro" id="IPR039859">
    <property type="entry name" value="PFA4/ZDH16/20/ERF2-like"/>
</dbReference>
<evidence type="ECO:0000313" key="3">
    <source>
        <dbReference type="EMBL" id="GAU38101.1"/>
    </source>
</evidence>
<evidence type="ECO:0000256" key="1">
    <source>
        <dbReference type="SAM" id="MobiDB-lite"/>
    </source>
</evidence>
<name>A0A2Z6N335_TRISU</name>
<dbReference type="GO" id="GO:0005794">
    <property type="term" value="C:Golgi apparatus"/>
    <property type="evidence" value="ECO:0007669"/>
    <property type="project" value="TreeGrafter"/>
</dbReference>
<proteinExistence type="predicted"/>
<gene>
    <name evidence="3" type="ORF">TSUD_317880</name>
</gene>
<feature type="region of interest" description="Disordered" evidence="1">
    <location>
        <begin position="288"/>
        <end position="309"/>
    </location>
</feature>
<sequence length="309" mass="34867">MHPPAPATANLDGATAGNTLNPSLIRTYRAWKGNNVLIALVLTSGRDPGIVPRNSYPPVPEEYDGSVSINNLLAVLIVQYAITAWSDLIITAHGWASVLDWIQNSEEISIWKAMIKTPASIALIIYSFFCIWFVGGLTVFHTYLISTNQSTYENFRYRYDRQVNPYNKGIVENFKEVFFSSIPPSKNNFRSKVPIPKESTESSRRRGVDTLMMPVYNEVEEVGKDYKDEEYGKGSELSDTSVDLNGMLHTERGQRQVASFLRQSLWERSSRKWEVTPEVLDEIHVDVESKQITGDSSKETGDNTTKTDQ</sequence>